<evidence type="ECO:0000313" key="5">
    <source>
        <dbReference type="Proteomes" id="UP001198242"/>
    </source>
</evidence>
<feature type="domain" description="RND related barrel-sandwich hybrid" evidence="3">
    <location>
        <begin position="52"/>
        <end position="247"/>
    </location>
</feature>
<dbReference type="Pfam" id="PF26018">
    <property type="entry name" value="BSH_RND_rel"/>
    <property type="match status" value="1"/>
</dbReference>
<keyword evidence="5" id="KW-1185">Reference proteome</keyword>
<feature type="coiled-coil region" evidence="1">
    <location>
        <begin position="145"/>
        <end position="176"/>
    </location>
</feature>
<dbReference type="InterPro" id="IPR058709">
    <property type="entry name" value="BSH_RND-rel"/>
</dbReference>
<comment type="caution">
    <text evidence="4">The sequence shown here is derived from an EMBL/GenBank/DDBJ whole genome shotgun (WGS) entry which is preliminary data.</text>
</comment>
<dbReference type="InterPro" id="IPR058729">
    <property type="entry name" value="Beta-barrel_RND-rel"/>
</dbReference>
<gene>
    <name evidence="4" type="ORF">LKE05_09430</name>
</gene>
<evidence type="ECO:0000256" key="1">
    <source>
        <dbReference type="SAM" id="Coils"/>
    </source>
</evidence>
<dbReference type="AlphaFoldDB" id="A0AAE3DZY9"/>
<evidence type="ECO:0000259" key="2">
    <source>
        <dbReference type="Pfam" id="PF26011"/>
    </source>
</evidence>
<dbReference type="Pfam" id="PF26011">
    <property type="entry name" value="Beta-barrel_RND_rel"/>
    <property type="match status" value="1"/>
</dbReference>
<organism evidence="4 5">
    <name type="scientific">Hominilimicola fabiformis</name>
    <dbReference type="NCBI Taxonomy" id="2885356"/>
    <lineage>
        <taxon>Bacteria</taxon>
        <taxon>Bacillati</taxon>
        <taxon>Bacillota</taxon>
        <taxon>Clostridia</taxon>
        <taxon>Eubacteriales</taxon>
        <taxon>Oscillospiraceae</taxon>
        <taxon>Hominilimicola</taxon>
    </lineage>
</organism>
<evidence type="ECO:0000259" key="3">
    <source>
        <dbReference type="Pfam" id="PF26018"/>
    </source>
</evidence>
<accession>A0AAE3DZY9</accession>
<sequence>MKKFFITVICIAIAAMVGYGIKYAVTPINTQKLSYITQENAINTNGFIIRDEWVMYSRSAGTAYHSVAEGERVSKDSTIGSLFYGDVSDDSIKELTVVDNKIKKTKTEKSEESISTLDSNTLENNIYERENDIIDAAQDNDILSIAKYKKDINSLRQSNQLAEDNTEQELENHREQILNSIGVNKEDIYAQISGVFTTYVDGYETELVPNDIENYDVSYFEGLSQSPKIQKIDNKINAGGAVCKIVNNHVWYVMMDIPSDTIEGREVGDNVKLRFNNMADAVVKGSINSVSAEENGRVILTVKCPTYLESAFSYRLVDVDLIFESYEGYKVPIQSVRTEDDGSKKVIGIKENREHDCYCDVLFTNTDAGYAIIESTDNAENKLSQMERIVVGER</sequence>
<protein>
    <recommendedName>
        <fullName evidence="6">Membrane fusion protein</fullName>
    </recommendedName>
</protein>
<dbReference type="RefSeq" id="WP_308456652.1">
    <property type="nucleotide sequence ID" value="NZ_JAJEQM010000012.1"/>
</dbReference>
<evidence type="ECO:0000313" key="4">
    <source>
        <dbReference type="EMBL" id="MCC2211007.1"/>
    </source>
</evidence>
<dbReference type="Proteomes" id="UP001198242">
    <property type="component" value="Unassembled WGS sequence"/>
</dbReference>
<evidence type="ECO:0008006" key="6">
    <source>
        <dbReference type="Google" id="ProtNLM"/>
    </source>
</evidence>
<proteinExistence type="predicted"/>
<dbReference type="EMBL" id="JAJEQM010000012">
    <property type="protein sequence ID" value="MCC2211007.1"/>
    <property type="molecule type" value="Genomic_DNA"/>
</dbReference>
<reference evidence="4 5" key="1">
    <citation type="submission" date="2021-10" db="EMBL/GenBank/DDBJ databases">
        <title>Anaerobic single-cell dispensing facilitates the cultivation of human gut bacteria.</title>
        <authorList>
            <person name="Afrizal A."/>
        </authorList>
    </citation>
    <scope>NUCLEOTIDE SEQUENCE [LARGE SCALE GENOMIC DNA]</scope>
    <source>
        <strain evidence="4 5">CLA-AA-H232</strain>
    </source>
</reference>
<keyword evidence="1" id="KW-0175">Coiled coil</keyword>
<feature type="domain" description="RND related beta-barrel" evidence="2">
    <location>
        <begin position="251"/>
        <end position="323"/>
    </location>
</feature>
<name>A0AAE3DZY9_9FIRM</name>